<organism evidence="2 3">
    <name type="scientific">Toxocara canis</name>
    <name type="common">Canine roundworm</name>
    <dbReference type="NCBI Taxonomy" id="6265"/>
    <lineage>
        <taxon>Eukaryota</taxon>
        <taxon>Metazoa</taxon>
        <taxon>Ecdysozoa</taxon>
        <taxon>Nematoda</taxon>
        <taxon>Chromadorea</taxon>
        <taxon>Rhabditida</taxon>
        <taxon>Spirurina</taxon>
        <taxon>Ascaridomorpha</taxon>
        <taxon>Ascaridoidea</taxon>
        <taxon>Toxocaridae</taxon>
        <taxon>Toxocara</taxon>
    </lineage>
</organism>
<name>A0A0B2UVR1_TOXCA</name>
<comment type="caution">
    <text evidence="2">The sequence shown here is derived from an EMBL/GenBank/DDBJ whole genome shotgun (WGS) entry which is preliminary data.</text>
</comment>
<dbReference type="Gene3D" id="1.10.510.10">
    <property type="entry name" value="Transferase(Phosphotransferase) domain 1"/>
    <property type="match status" value="1"/>
</dbReference>
<dbReference type="OMA" id="MILEWMI"/>
<dbReference type="InterPro" id="IPR000719">
    <property type="entry name" value="Prot_kinase_dom"/>
</dbReference>
<dbReference type="GO" id="GO:0004672">
    <property type="term" value="F:protein kinase activity"/>
    <property type="evidence" value="ECO:0007669"/>
    <property type="project" value="InterPro"/>
</dbReference>
<dbReference type="OrthoDB" id="5869652at2759"/>
<dbReference type="PROSITE" id="PS50011">
    <property type="entry name" value="PROTEIN_KINASE_DOM"/>
    <property type="match status" value="1"/>
</dbReference>
<dbReference type="InterPro" id="IPR050235">
    <property type="entry name" value="CK1_Ser-Thr_kinase"/>
</dbReference>
<feature type="domain" description="Protein kinase" evidence="1">
    <location>
        <begin position="1"/>
        <end position="122"/>
    </location>
</feature>
<dbReference type="GO" id="GO:0005524">
    <property type="term" value="F:ATP binding"/>
    <property type="evidence" value="ECO:0007669"/>
    <property type="project" value="InterPro"/>
</dbReference>
<dbReference type="EMBL" id="JPKZ01003105">
    <property type="protein sequence ID" value="KHN73503.1"/>
    <property type="molecule type" value="Genomic_DNA"/>
</dbReference>
<dbReference type="InterPro" id="IPR011009">
    <property type="entry name" value="Kinase-like_dom_sf"/>
</dbReference>
<dbReference type="SUPFAM" id="SSF56112">
    <property type="entry name" value="Protein kinase-like (PK-like)"/>
    <property type="match status" value="1"/>
</dbReference>
<evidence type="ECO:0000313" key="3">
    <source>
        <dbReference type="Proteomes" id="UP000031036"/>
    </source>
</evidence>
<dbReference type="AlphaFoldDB" id="A0A0B2UVR1"/>
<dbReference type="PANTHER" id="PTHR11909">
    <property type="entry name" value="CASEIN KINASE-RELATED"/>
    <property type="match status" value="1"/>
</dbReference>
<protein>
    <submittedName>
        <fullName evidence="2">Putative serine/threonine-protein kinase</fullName>
    </submittedName>
</protein>
<evidence type="ECO:0000259" key="1">
    <source>
        <dbReference type="PROSITE" id="PS50011"/>
    </source>
</evidence>
<gene>
    <name evidence="2" type="ORF">Tcan_11744</name>
</gene>
<sequence length="122" mass="13953">MTLVGISLPDLKKKHGFSEKIQKLAVGCYLSFAIKALNAIRELYEAGCLDRDINEGNFAITLADMRRISLLDFSMCRRCKDKEGIRLPRRSVAFRGSVGYAPLSYHTSREHYRKDDLECCIY</sequence>
<proteinExistence type="predicted"/>
<keyword evidence="3" id="KW-1185">Reference proteome</keyword>
<reference evidence="2 3" key="1">
    <citation type="submission" date="2014-11" db="EMBL/GenBank/DDBJ databases">
        <title>Genetic blueprint of the zoonotic pathogen Toxocara canis.</title>
        <authorList>
            <person name="Zhu X.-Q."/>
            <person name="Korhonen P.K."/>
            <person name="Cai H."/>
            <person name="Young N.D."/>
            <person name="Nejsum P."/>
            <person name="von Samson-Himmelstjerna G."/>
            <person name="Boag P.R."/>
            <person name="Tan P."/>
            <person name="Li Q."/>
            <person name="Min J."/>
            <person name="Yang Y."/>
            <person name="Wang X."/>
            <person name="Fang X."/>
            <person name="Hall R.S."/>
            <person name="Hofmann A."/>
            <person name="Sternberg P.W."/>
            <person name="Jex A.R."/>
            <person name="Gasser R.B."/>
        </authorList>
    </citation>
    <scope>NUCLEOTIDE SEQUENCE [LARGE SCALE GENOMIC DNA]</scope>
    <source>
        <strain evidence="2">PN_DK_2014</strain>
    </source>
</reference>
<evidence type="ECO:0000313" key="2">
    <source>
        <dbReference type="EMBL" id="KHN73503.1"/>
    </source>
</evidence>
<dbReference type="STRING" id="6265.A0A0B2UVR1"/>
<keyword evidence="2" id="KW-0418">Kinase</keyword>
<keyword evidence="2" id="KW-0808">Transferase</keyword>
<accession>A0A0B2UVR1</accession>
<dbReference type="Proteomes" id="UP000031036">
    <property type="component" value="Unassembled WGS sequence"/>
</dbReference>